<feature type="region of interest" description="Disordered" evidence="1">
    <location>
        <begin position="213"/>
        <end position="238"/>
    </location>
</feature>
<name>A0A4Y9ZVL1_9AGAM</name>
<accession>A0A4Y9ZVL1</accession>
<organism evidence="3 4">
    <name type="scientific">Hericium alpestre</name>
    <dbReference type="NCBI Taxonomy" id="135208"/>
    <lineage>
        <taxon>Eukaryota</taxon>
        <taxon>Fungi</taxon>
        <taxon>Dikarya</taxon>
        <taxon>Basidiomycota</taxon>
        <taxon>Agaricomycotina</taxon>
        <taxon>Agaricomycetes</taxon>
        <taxon>Russulales</taxon>
        <taxon>Hericiaceae</taxon>
        <taxon>Hericium</taxon>
    </lineage>
</organism>
<keyword evidence="2" id="KW-0472">Membrane</keyword>
<dbReference type="EMBL" id="SFCI01000591">
    <property type="protein sequence ID" value="TFY78916.1"/>
    <property type="molecule type" value="Genomic_DNA"/>
</dbReference>
<reference evidence="3 4" key="1">
    <citation type="submission" date="2019-02" db="EMBL/GenBank/DDBJ databases">
        <title>Genome sequencing of the rare red list fungi Hericium alpestre (H. flagellum).</title>
        <authorList>
            <person name="Buettner E."/>
            <person name="Kellner H."/>
        </authorList>
    </citation>
    <scope>NUCLEOTIDE SEQUENCE [LARGE SCALE GENOMIC DNA]</scope>
    <source>
        <strain evidence="3 4">DSM 108284</strain>
    </source>
</reference>
<evidence type="ECO:0000256" key="1">
    <source>
        <dbReference type="SAM" id="MobiDB-lite"/>
    </source>
</evidence>
<keyword evidence="4" id="KW-1185">Reference proteome</keyword>
<keyword evidence="2" id="KW-1133">Transmembrane helix</keyword>
<comment type="caution">
    <text evidence="3">The sequence shown here is derived from an EMBL/GenBank/DDBJ whole genome shotgun (WGS) entry which is preliminary data.</text>
</comment>
<evidence type="ECO:0000313" key="4">
    <source>
        <dbReference type="Proteomes" id="UP000298061"/>
    </source>
</evidence>
<gene>
    <name evidence="3" type="ORF">EWM64_g5097</name>
</gene>
<sequence>MELPEKCKGHQFCPDEGSSCQEKLPVDSPCQLNRDDECLGPPDFQDLRDTTGYGLNVNGSVCLNFVCQWANVTVGNKCVTENTGYIAYAPGGNEFGFIVSRIGLYCDTQQQTCMQQQTVGASCNADKDPPRCTTLNCLPGGTCGAVTGDTRHLGKWVYVVVAIAIFGGMTATLILFFFLHGRQRDVEREKRMQYWREQNAAAPAKSSGLRHYVSDDGMYDGENEDLVSRSPYLDDKKF</sequence>
<evidence type="ECO:0000313" key="3">
    <source>
        <dbReference type="EMBL" id="TFY78916.1"/>
    </source>
</evidence>
<keyword evidence="2" id="KW-0812">Transmembrane</keyword>
<protein>
    <submittedName>
        <fullName evidence="3">Uncharacterized protein</fullName>
    </submittedName>
</protein>
<proteinExistence type="predicted"/>
<dbReference type="STRING" id="135208.A0A4Y9ZVL1"/>
<dbReference type="OrthoDB" id="195231at2759"/>
<feature type="transmembrane region" description="Helical" evidence="2">
    <location>
        <begin position="156"/>
        <end position="179"/>
    </location>
</feature>
<dbReference type="AlphaFoldDB" id="A0A4Y9ZVL1"/>
<dbReference type="Proteomes" id="UP000298061">
    <property type="component" value="Unassembled WGS sequence"/>
</dbReference>
<evidence type="ECO:0000256" key="2">
    <source>
        <dbReference type="SAM" id="Phobius"/>
    </source>
</evidence>